<dbReference type="InterPro" id="IPR029035">
    <property type="entry name" value="DHS-like_NAD/FAD-binding_dom"/>
</dbReference>
<feature type="binding site" evidence="4">
    <location>
        <position position="166"/>
    </location>
    <ligand>
        <name>Zn(2+)</name>
        <dbReference type="ChEBI" id="CHEBI:29105"/>
    </ligand>
</feature>
<feature type="domain" description="Deacetylase sirtuin-type" evidence="5">
    <location>
        <begin position="1"/>
        <end position="261"/>
    </location>
</feature>
<dbReference type="EC" id="2.3.1.-" evidence="3"/>
<dbReference type="GO" id="GO:0070403">
    <property type="term" value="F:NAD+ binding"/>
    <property type="evidence" value="ECO:0007669"/>
    <property type="project" value="UniProtKB-UniRule"/>
</dbReference>
<comment type="caution">
    <text evidence="6">The sequence shown here is derived from an EMBL/GenBank/DDBJ whole genome shotgun (WGS) entry which is preliminary data.</text>
</comment>
<keyword evidence="2 3" id="KW-0520">NAD</keyword>
<feature type="binding site" evidence="3">
    <location>
        <position position="63"/>
    </location>
    <ligand>
        <name>substrate</name>
    </ligand>
</feature>
<dbReference type="OrthoDB" id="424302at2759"/>
<keyword evidence="3 4" id="KW-0862">Zinc</keyword>
<dbReference type="GO" id="GO:0036054">
    <property type="term" value="F:protein-malonyllysine demalonylase activity"/>
    <property type="evidence" value="ECO:0007669"/>
    <property type="project" value="UniProtKB-UniRule"/>
</dbReference>
<dbReference type="InterPro" id="IPR003000">
    <property type="entry name" value="Sirtuin"/>
</dbReference>
<dbReference type="GO" id="GO:0017136">
    <property type="term" value="F:histone deacetylase activity, NAD-dependent"/>
    <property type="evidence" value="ECO:0007669"/>
    <property type="project" value="TreeGrafter"/>
</dbReference>
<comment type="catalytic activity">
    <reaction evidence="3">
        <text>N(6)-glutaryl-L-lysyl-[protein] + NAD(+) + H2O = 2''-O-glutaryl-ADP-D-ribose + nicotinamide + L-lysyl-[protein]</text>
        <dbReference type="Rhea" id="RHEA:47664"/>
        <dbReference type="Rhea" id="RHEA-COMP:9752"/>
        <dbReference type="Rhea" id="RHEA-COMP:11875"/>
        <dbReference type="ChEBI" id="CHEBI:15377"/>
        <dbReference type="ChEBI" id="CHEBI:17154"/>
        <dbReference type="ChEBI" id="CHEBI:29969"/>
        <dbReference type="ChEBI" id="CHEBI:57540"/>
        <dbReference type="ChEBI" id="CHEBI:87828"/>
        <dbReference type="ChEBI" id="CHEBI:87829"/>
    </reaction>
</comment>
<dbReference type="GO" id="GO:0005634">
    <property type="term" value="C:nucleus"/>
    <property type="evidence" value="ECO:0007669"/>
    <property type="project" value="TreeGrafter"/>
</dbReference>
<keyword evidence="1 3" id="KW-0808">Transferase</keyword>
<evidence type="ECO:0000256" key="2">
    <source>
        <dbReference type="ARBA" id="ARBA00023027"/>
    </source>
</evidence>
<dbReference type="Gene3D" id="3.40.50.1220">
    <property type="entry name" value="TPP-binding domain"/>
    <property type="match status" value="1"/>
</dbReference>
<comment type="caution">
    <text evidence="3">Lacks conserved residue(s) required for the propagation of feature annotation.</text>
</comment>
<dbReference type="PANTHER" id="PTHR11085">
    <property type="entry name" value="NAD-DEPENDENT PROTEIN DEACYLASE SIRTUIN-5, MITOCHONDRIAL-RELATED"/>
    <property type="match status" value="1"/>
</dbReference>
<feature type="binding site" evidence="3 4">
    <location>
        <position position="124"/>
    </location>
    <ligand>
        <name>Zn(2+)</name>
        <dbReference type="ChEBI" id="CHEBI:29105"/>
    </ligand>
</feature>
<dbReference type="SUPFAM" id="SSF52467">
    <property type="entry name" value="DHS-like NAD/FAD-binding domain"/>
    <property type="match status" value="1"/>
</dbReference>
<dbReference type="EMBL" id="CADEPI010000005">
    <property type="protein sequence ID" value="CAB3360995.1"/>
    <property type="molecule type" value="Genomic_DNA"/>
</dbReference>
<dbReference type="GO" id="GO:0005739">
    <property type="term" value="C:mitochondrion"/>
    <property type="evidence" value="ECO:0007669"/>
    <property type="project" value="UniProtKB-SubCell"/>
</dbReference>
<dbReference type="GO" id="GO:0008270">
    <property type="term" value="F:zinc ion binding"/>
    <property type="evidence" value="ECO:0007669"/>
    <property type="project" value="UniProtKB-UniRule"/>
</dbReference>
<evidence type="ECO:0000256" key="4">
    <source>
        <dbReference type="PROSITE-ProRule" id="PRU00236"/>
    </source>
</evidence>
<dbReference type="Gene3D" id="3.30.1600.10">
    <property type="entry name" value="SIR2/SIRT2 'Small Domain"/>
    <property type="match status" value="1"/>
</dbReference>
<dbReference type="InterPro" id="IPR050134">
    <property type="entry name" value="NAD-dep_sirtuin_deacylases"/>
</dbReference>
<feature type="binding site" evidence="3">
    <location>
        <begin position="232"/>
        <end position="234"/>
    </location>
    <ligand>
        <name>NAD(+)</name>
        <dbReference type="ChEBI" id="CHEBI:57540"/>
    </ligand>
</feature>
<feature type="active site" description="Proton acceptor" evidence="3 4">
    <location>
        <position position="116"/>
    </location>
</feature>
<dbReference type="HAMAP" id="MF_01121">
    <property type="entry name" value="Sirtuin_ClassIII"/>
    <property type="match status" value="1"/>
</dbReference>
<name>A0A8S1C5A5_9INSE</name>
<dbReference type="Proteomes" id="UP000494165">
    <property type="component" value="Unassembled WGS sequence"/>
</dbReference>
<dbReference type="InterPro" id="IPR026591">
    <property type="entry name" value="Sirtuin_cat_small_dom_sf"/>
</dbReference>
<evidence type="ECO:0000313" key="7">
    <source>
        <dbReference type="Proteomes" id="UP000494165"/>
    </source>
</evidence>
<comment type="subcellular location">
    <subcellularLocation>
        <location evidence="3">Mitochondrion</location>
    </subcellularLocation>
</comment>
<dbReference type="InterPro" id="IPR026590">
    <property type="entry name" value="Ssirtuin_cat_dom"/>
</dbReference>
<dbReference type="InterPro" id="IPR027546">
    <property type="entry name" value="Sirtuin_class_III"/>
</dbReference>
<dbReference type="GO" id="GO:0036055">
    <property type="term" value="F:protein-succinyllysine desuccinylase activity"/>
    <property type="evidence" value="ECO:0007669"/>
    <property type="project" value="UniProtKB-UniRule"/>
</dbReference>
<comment type="catalytic activity">
    <reaction evidence="3">
        <text>N(6)-malonyl-L-lysyl-[protein] + NAD(+) + H2O = 2''-O-malonyl-ADP-D-ribose + nicotinamide + L-lysyl-[protein]</text>
        <dbReference type="Rhea" id="RHEA:47672"/>
        <dbReference type="Rhea" id="RHEA-COMP:9752"/>
        <dbReference type="Rhea" id="RHEA-COMP:11878"/>
        <dbReference type="ChEBI" id="CHEBI:15377"/>
        <dbReference type="ChEBI" id="CHEBI:17154"/>
        <dbReference type="ChEBI" id="CHEBI:29969"/>
        <dbReference type="ChEBI" id="CHEBI:57540"/>
        <dbReference type="ChEBI" id="CHEBI:87831"/>
        <dbReference type="ChEBI" id="CHEBI:87833"/>
    </reaction>
</comment>
<comment type="similarity">
    <text evidence="3">Belongs to the sirtuin family. Class III subfamily.</text>
</comment>
<evidence type="ECO:0000256" key="1">
    <source>
        <dbReference type="ARBA" id="ARBA00022679"/>
    </source>
</evidence>
<organism evidence="6 7">
    <name type="scientific">Cloeon dipterum</name>
    <dbReference type="NCBI Taxonomy" id="197152"/>
    <lineage>
        <taxon>Eukaryota</taxon>
        <taxon>Metazoa</taxon>
        <taxon>Ecdysozoa</taxon>
        <taxon>Arthropoda</taxon>
        <taxon>Hexapoda</taxon>
        <taxon>Insecta</taxon>
        <taxon>Pterygota</taxon>
        <taxon>Palaeoptera</taxon>
        <taxon>Ephemeroptera</taxon>
        <taxon>Pisciforma</taxon>
        <taxon>Baetidae</taxon>
        <taxon>Cloeon</taxon>
    </lineage>
</organism>
<dbReference type="NCBIfam" id="NF001753">
    <property type="entry name" value="PRK00481.1-3"/>
    <property type="match status" value="1"/>
</dbReference>
<reference evidence="6 7" key="1">
    <citation type="submission" date="2020-04" db="EMBL/GenBank/DDBJ databases">
        <authorList>
            <person name="Alioto T."/>
            <person name="Alioto T."/>
            <person name="Gomez Garrido J."/>
        </authorList>
    </citation>
    <scope>NUCLEOTIDE SEQUENCE [LARGE SCALE GENOMIC DNA]</scope>
</reference>
<feature type="binding site" evidence="3">
    <location>
        <position position="250"/>
    </location>
    <ligand>
        <name>NAD(+)</name>
        <dbReference type="ChEBI" id="CHEBI:57540"/>
    </ligand>
</feature>
<comment type="catalytic activity">
    <reaction evidence="3">
        <text>N(6)-succinyl-L-lysyl-[protein] + NAD(+) + H2O = 2''-O-succinyl-ADP-D-ribose + nicotinamide + L-lysyl-[protein]</text>
        <dbReference type="Rhea" id="RHEA:47668"/>
        <dbReference type="Rhea" id="RHEA-COMP:9752"/>
        <dbReference type="Rhea" id="RHEA-COMP:11877"/>
        <dbReference type="ChEBI" id="CHEBI:15377"/>
        <dbReference type="ChEBI" id="CHEBI:17154"/>
        <dbReference type="ChEBI" id="CHEBI:29969"/>
        <dbReference type="ChEBI" id="CHEBI:57540"/>
        <dbReference type="ChEBI" id="CHEBI:87830"/>
        <dbReference type="ChEBI" id="CHEBI:87832"/>
    </reaction>
</comment>
<feature type="binding site" evidence="3">
    <location>
        <begin position="206"/>
        <end position="208"/>
    </location>
    <ligand>
        <name>NAD(+)</name>
        <dbReference type="ChEBI" id="CHEBI:57540"/>
    </ligand>
</feature>
<evidence type="ECO:0000259" key="5">
    <source>
        <dbReference type="PROSITE" id="PS50305"/>
    </source>
</evidence>
<evidence type="ECO:0000313" key="6">
    <source>
        <dbReference type="EMBL" id="CAB3360995.1"/>
    </source>
</evidence>
<sequence>MSAFKEIFKAAKRIVILSGAGISAESGIPTFRGSGGFWRTYRSQDLASYGAFRRDPSLVWEFYHYRRELVFTKKPNAAHQAVASLEAQCNRQVTVITQNVDGLHQSAGSKNVIELHGSLFKTRCLSCGEIKENKDSPICPALEGRGAPEADAPSRDCIPEALLPRCKKCSGLLRPHIVWFGENLETSVLAQAGEALDECDLCLVIGTSSVVYPAAMFAPQVAERGVPVAEFNMEPTPATHQFMFHFEGPCGTTVPEALKLD</sequence>
<proteinExistence type="inferred from homology"/>
<accession>A0A8S1C5A5</accession>
<protein>
    <recommendedName>
        <fullName evidence="3">NAD-dependent protein deacylase</fullName>
        <ecNumber evidence="3">2.3.1.-</ecNumber>
    </recommendedName>
    <alternativeName>
        <fullName evidence="3">Regulatory protein SIR2 homolog 5</fullName>
    </alternativeName>
</protein>
<feature type="binding site" evidence="3">
    <location>
        <begin position="98"/>
        <end position="101"/>
    </location>
    <ligand>
        <name>NAD(+)</name>
        <dbReference type="ChEBI" id="CHEBI:57540"/>
    </ligand>
</feature>
<comment type="cofactor">
    <cofactor evidence="3">
        <name>Zn(2+)</name>
        <dbReference type="ChEBI" id="CHEBI:29105"/>
    </cofactor>
    <text evidence="3">Binds 1 zinc ion per subunit.</text>
</comment>
<feature type="binding site" evidence="3 4">
    <location>
        <position position="169"/>
    </location>
    <ligand>
        <name>Zn(2+)</name>
        <dbReference type="ChEBI" id="CHEBI:29105"/>
    </ligand>
</feature>
<feature type="binding site" evidence="3">
    <location>
        <begin position="19"/>
        <end position="38"/>
    </location>
    <ligand>
        <name>NAD(+)</name>
        <dbReference type="ChEBI" id="CHEBI:57540"/>
    </ligand>
</feature>
<keyword evidence="3" id="KW-0496">Mitochondrion</keyword>
<keyword evidence="7" id="KW-1185">Reference proteome</keyword>
<keyword evidence="3 4" id="KW-0479">Metal-binding</keyword>
<gene>
    <name evidence="6" type="ORF">CLODIP_2_CD11395</name>
</gene>
<dbReference type="AlphaFoldDB" id="A0A8S1C5A5"/>
<comment type="domain">
    <text evidence="3">In contrast to class I sirtuins, class III sirtuins have only weak deacetylase activity. Difference in substrate specificity is probably due to a larger hydrophobic pocket with 2 residues (Tyr-63 and Arg-66) that bind to malonylated and succinylated substrates and define the specificity.</text>
</comment>
<feature type="binding site" evidence="3">
    <location>
        <position position="66"/>
    </location>
    <ligand>
        <name>substrate</name>
    </ligand>
</feature>
<comment type="function">
    <text evidence="3">NAD-dependent lysine demalonylase, desuccinylase and deglutarylase that specifically removes malonyl, succinyl and glutaryl groups on target proteins. Has weak NAD-dependent protein deacetylase activity; however this activity may not be physiologically relevant in vivo.</text>
</comment>
<feature type="binding site" evidence="4">
    <location>
        <position position="127"/>
    </location>
    <ligand>
        <name>Zn(2+)</name>
        <dbReference type="ChEBI" id="CHEBI:29105"/>
    </ligand>
</feature>
<evidence type="ECO:0000256" key="3">
    <source>
        <dbReference type="HAMAP-Rule" id="MF_03160"/>
    </source>
</evidence>
<dbReference type="CDD" id="cd01412">
    <property type="entry name" value="SIRT5_Af1_CobB"/>
    <property type="match status" value="1"/>
</dbReference>
<dbReference type="PANTHER" id="PTHR11085:SF10">
    <property type="entry name" value="NAD-DEPENDENT PROTEIN DEACYLASE SIRTUIN-5, MITOCHONDRIAL-RELATED"/>
    <property type="match status" value="1"/>
</dbReference>
<dbReference type="Pfam" id="PF02146">
    <property type="entry name" value="SIR2"/>
    <property type="match status" value="1"/>
</dbReference>
<dbReference type="PROSITE" id="PS50305">
    <property type="entry name" value="SIRTUIN"/>
    <property type="match status" value="1"/>
</dbReference>